<dbReference type="EMBL" id="JBHSBU010000001">
    <property type="protein sequence ID" value="MFC4160385.1"/>
    <property type="molecule type" value="Genomic_DNA"/>
</dbReference>
<gene>
    <name evidence="2" type="ORF">ACFOW7_13665</name>
</gene>
<comment type="caution">
    <text evidence="2">The sequence shown here is derived from an EMBL/GenBank/DDBJ whole genome shotgun (WGS) entry which is preliminary data.</text>
</comment>
<proteinExistence type="predicted"/>
<accession>A0ABV8MTV8</accession>
<evidence type="ECO:0000256" key="1">
    <source>
        <dbReference type="SAM" id="Phobius"/>
    </source>
</evidence>
<keyword evidence="1" id="KW-0472">Membrane</keyword>
<dbReference type="RefSeq" id="WP_378165150.1">
    <property type="nucleotide sequence ID" value="NZ_JBHSBU010000001.1"/>
</dbReference>
<protein>
    <submittedName>
        <fullName evidence="2">Uncharacterized protein</fullName>
    </submittedName>
</protein>
<evidence type="ECO:0000313" key="2">
    <source>
        <dbReference type="EMBL" id="MFC4160385.1"/>
    </source>
</evidence>
<keyword evidence="1" id="KW-1133">Transmembrane helix</keyword>
<dbReference type="Proteomes" id="UP001595791">
    <property type="component" value="Unassembled WGS sequence"/>
</dbReference>
<evidence type="ECO:0000313" key="3">
    <source>
        <dbReference type="Proteomes" id="UP001595791"/>
    </source>
</evidence>
<name>A0ABV8MTV8_9NEIS</name>
<sequence length="122" mass="13885">MDSPRLFEAPAMTATAMVKLNYHQRDFFKCAWKAIDAKEELLITVNGWASKGIYFVIKNLRKPSFIRALGVLVLSFLCMRIWGIHVHAKLSGLQENSSWITKNTLEITYTRPPAGVEVRLFG</sequence>
<organism evidence="2 3">
    <name type="scientific">Chitinimonas lacunae</name>
    <dbReference type="NCBI Taxonomy" id="1963018"/>
    <lineage>
        <taxon>Bacteria</taxon>
        <taxon>Pseudomonadati</taxon>
        <taxon>Pseudomonadota</taxon>
        <taxon>Betaproteobacteria</taxon>
        <taxon>Neisseriales</taxon>
        <taxon>Chitinibacteraceae</taxon>
        <taxon>Chitinimonas</taxon>
    </lineage>
</organism>
<keyword evidence="1" id="KW-0812">Transmembrane</keyword>
<reference evidence="3" key="1">
    <citation type="journal article" date="2019" name="Int. J. Syst. Evol. Microbiol.">
        <title>The Global Catalogue of Microorganisms (GCM) 10K type strain sequencing project: providing services to taxonomists for standard genome sequencing and annotation.</title>
        <authorList>
            <consortium name="The Broad Institute Genomics Platform"/>
            <consortium name="The Broad Institute Genome Sequencing Center for Infectious Disease"/>
            <person name="Wu L."/>
            <person name="Ma J."/>
        </authorList>
    </citation>
    <scope>NUCLEOTIDE SEQUENCE [LARGE SCALE GENOMIC DNA]</scope>
    <source>
        <strain evidence="3">LMG 29894</strain>
    </source>
</reference>
<keyword evidence="3" id="KW-1185">Reference proteome</keyword>
<feature type="transmembrane region" description="Helical" evidence="1">
    <location>
        <begin position="65"/>
        <end position="83"/>
    </location>
</feature>